<sequence length="106" mass="12486">MSILDKNYIVTMPDESKWAVPVRIIAESRAKYYSGVDEVSFEESLHHDTVPLFESDDYEIHDWAANNMNWRDVKEHAVQIERPNLDYEYGWENGEYEVKAESKEGK</sequence>
<reference evidence="1 2" key="1">
    <citation type="submission" date="2020-03" db="EMBL/GenBank/DDBJ databases">
        <authorList>
            <person name="Zhang L."/>
            <person name="Han X."/>
            <person name="Chen Y."/>
            <person name="Yu Y."/>
        </authorList>
    </citation>
    <scope>NUCLEOTIDE SEQUENCE [LARGE SCALE GENOMIC DNA]</scope>
    <source>
        <strain evidence="1 2">A1254</strain>
    </source>
</reference>
<accession>A0A6H0FSE4</accession>
<name>A0A6H0FSE4_ACIPI</name>
<organism evidence="1 2">
    <name type="scientific">Acinetobacter pittii</name>
    <name type="common">Acinetobacter genomosp. 3</name>
    <dbReference type="NCBI Taxonomy" id="48296"/>
    <lineage>
        <taxon>Bacteria</taxon>
        <taxon>Pseudomonadati</taxon>
        <taxon>Pseudomonadota</taxon>
        <taxon>Gammaproteobacteria</taxon>
        <taxon>Moraxellales</taxon>
        <taxon>Moraxellaceae</taxon>
        <taxon>Acinetobacter</taxon>
        <taxon>Acinetobacter calcoaceticus/baumannii complex</taxon>
    </lineage>
</organism>
<dbReference type="RefSeq" id="WP_167563231.1">
    <property type="nucleotide sequence ID" value="NZ_CP049806.1"/>
</dbReference>
<protein>
    <submittedName>
        <fullName evidence="1">Uncharacterized protein</fullName>
    </submittedName>
</protein>
<evidence type="ECO:0000313" key="1">
    <source>
        <dbReference type="EMBL" id="QIT17244.1"/>
    </source>
</evidence>
<proteinExistence type="predicted"/>
<dbReference type="EMBL" id="CP049806">
    <property type="protein sequence ID" value="QIT17244.1"/>
    <property type="molecule type" value="Genomic_DNA"/>
</dbReference>
<gene>
    <name evidence="1" type="ORF">G8E09_05700</name>
</gene>
<dbReference type="Proteomes" id="UP000501692">
    <property type="component" value="Chromosome"/>
</dbReference>
<dbReference type="AlphaFoldDB" id="A0A6H0FSE4"/>
<evidence type="ECO:0000313" key="2">
    <source>
        <dbReference type="Proteomes" id="UP000501692"/>
    </source>
</evidence>